<reference evidence="4" key="2">
    <citation type="submission" date="2023-05" db="EMBL/GenBank/DDBJ databases">
        <authorList>
            <consortium name="Lawrence Berkeley National Laboratory"/>
            <person name="Steindorff A."/>
            <person name="Hensen N."/>
            <person name="Bonometti L."/>
            <person name="Westerberg I."/>
            <person name="Brannstrom I.O."/>
            <person name="Guillou S."/>
            <person name="Cros-Aarteil S."/>
            <person name="Calhoun S."/>
            <person name="Haridas S."/>
            <person name="Kuo A."/>
            <person name="Mondo S."/>
            <person name="Pangilinan J."/>
            <person name="Riley R."/>
            <person name="Labutti K."/>
            <person name="Andreopoulos B."/>
            <person name="Lipzen A."/>
            <person name="Chen C."/>
            <person name="Yanf M."/>
            <person name="Daum C."/>
            <person name="Ng V."/>
            <person name="Clum A."/>
            <person name="Ohm R."/>
            <person name="Martin F."/>
            <person name="Silar P."/>
            <person name="Natvig D."/>
            <person name="Lalanne C."/>
            <person name="Gautier V."/>
            <person name="Ament-Velasquez S.L."/>
            <person name="Kruys A."/>
            <person name="Hutchinson M.I."/>
            <person name="Powell A.J."/>
            <person name="Barry K."/>
            <person name="Miller A.N."/>
            <person name="Grigoriev I.V."/>
            <person name="Debuchy R."/>
            <person name="Gladieux P."/>
            <person name="Thoren M.H."/>
            <person name="Johannesson H."/>
        </authorList>
    </citation>
    <scope>NUCLEOTIDE SEQUENCE</scope>
    <source>
        <strain evidence="4">CBS 103.79</strain>
    </source>
</reference>
<keyword evidence="5" id="KW-1185">Reference proteome</keyword>
<dbReference type="SUPFAM" id="SSF56112">
    <property type="entry name" value="Protein kinase-like (PK-like)"/>
    <property type="match status" value="1"/>
</dbReference>
<dbReference type="PROSITE" id="PS50011">
    <property type="entry name" value="PROTEIN_KINASE_DOM"/>
    <property type="match status" value="1"/>
</dbReference>
<gene>
    <name evidence="4" type="ORF">C8A05DRAFT_18520</name>
</gene>
<feature type="chain" id="PRO_5043053043" evidence="2">
    <location>
        <begin position="18"/>
        <end position="622"/>
    </location>
</feature>
<feature type="region of interest" description="Disordered" evidence="1">
    <location>
        <begin position="16"/>
        <end position="61"/>
    </location>
</feature>
<evidence type="ECO:0000256" key="1">
    <source>
        <dbReference type="SAM" id="MobiDB-lite"/>
    </source>
</evidence>
<name>A0AAN6MDW0_9PEZI</name>
<keyword evidence="2" id="KW-0732">Signal</keyword>
<sequence length="622" mass="69180">MDLTSAVFTTILSPVAAFLPPPEQTPTLPPPTPQPGSSPPLRPTSPPPPPSTPPSPKASPHRHWEITAISPTGTLFLATPSFTLHRPPLRIDICVPPPEAFPPSLRALVKPDRGMIGLSSAREMTTWLGGVLENWLVEQGGEVERQWWGLPFGSVVVVDFEDGGEVPGVRLVARYGVEQGMVGVEVLRGMWDGWDGVEVVEWERLGLRTQVHETVAVVEVDGEGELAFKSVLRGQRWMYNELKMLLGLAPHPNVVPRPRGVVVKKSRFGGRKGVCGFLLEWYPLGSLRERLLREDYFETMSVAQMFRWAVQITEALIHINGHHAGFYPDLKPDNIMLREDPESGMLDAVLIDLEQRGGWFAWSPPEVAYIEYLELLVADPRMPEGEAKEGMIEQLREYYGNPGWTPGPGSQLYDNPDGGFSGPWLALLSKAQKLGSRALNRAQVFMLGKLLWCIFEGQPLVRCGIDHEILRDPDPGDTARRVERVMAFPEFKRSPEAVRPLIEVCTTGAPEWDTSRPRPSGVVLRSGKLYPATVGADPSLLIADNTLRAVKSFWQYEVERARTYLRAMVLLRGVPQAEQQELGPPLSSADMGWATGLLVRIETRPVLSEILELLQLLHLTHR</sequence>
<feature type="domain" description="Protein kinase" evidence="3">
    <location>
        <begin position="197"/>
        <end position="533"/>
    </location>
</feature>
<organism evidence="4 5">
    <name type="scientific">Staphylotrichum tortipilum</name>
    <dbReference type="NCBI Taxonomy" id="2831512"/>
    <lineage>
        <taxon>Eukaryota</taxon>
        <taxon>Fungi</taxon>
        <taxon>Dikarya</taxon>
        <taxon>Ascomycota</taxon>
        <taxon>Pezizomycotina</taxon>
        <taxon>Sordariomycetes</taxon>
        <taxon>Sordariomycetidae</taxon>
        <taxon>Sordariales</taxon>
        <taxon>Chaetomiaceae</taxon>
        <taxon>Staphylotrichum</taxon>
    </lineage>
</organism>
<dbReference type="AlphaFoldDB" id="A0AAN6MDW0"/>
<comment type="caution">
    <text evidence="4">The sequence shown here is derived from an EMBL/GenBank/DDBJ whole genome shotgun (WGS) entry which is preliminary data.</text>
</comment>
<dbReference type="EMBL" id="MU855851">
    <property type="protein sequence ID" value="KAK3898980.1"/>
    <property type="molecule type" value="Genomic_DNA"/>
</dbReference>
<accession>A0AAN6MDW0</accession>
<dbReference type="Proteomes" id="UP001303889">
    <property type="component" value="Unassembled WGS sequence"/>
</dbReference>
<dbReference type="InterPro" id="IPR051681">
    <property type="entry name" value="Ser/Thr_Kinases-Pseudokinases"/>
</dbReference>
<feature type="signal peptide" evidence="2">
    <location>
        <begin position="1"/>
        <end position="17"/>
    </location>
</feature>
<dbReference type="GO" id="GO:0004674">
    <property type="term" value="F:protein serine/threonine kinase activity"/>
    <property type="evidence" value="ECO:0007669"/>
    <property type="project" value="TreeGrafter"/>
</dbReference>
<evidence type="ECO:0000313" key="4">
    <source>
        <dbReference type="EMBL" id="KAK3898980.1"/>
    </source>
</evidence>
<dbReference type="GO" id="GO:0005524">
    <property type="term" value="F:ATP binding"/>
    <property type="evidence" value="ECO:0007669"/>
    <property type="project" value="InterPro"/>
</dbReference>
<feature type="compositionally biased region" description="Pro residues" evidence="1">
    <location>
        <begin position="19"/>
        <end position="57"/>
    </location>
</feature>
<proteinExistence type="predicted"/>
<evidence type="ECO:0000259" key="3">
    <source>
        <dbReference type="PROSITE" id="PS50011"/>
    </source>
</evidence>
<reference evidence="4" key="1">
    <citation type="journal article" date="2023" name="Mol. Phylogenet. Evol.">
        <title>Genome-scale phylogeny and comparative genomics of the fungal order Sordariales.</title>
        <authorList>
            <person name="Hensen N."/>
            <person name="Bonometti L."/>
            <person name="Westerberg I."/>
            <person name="Brannstrom I.O."/>
            <person name="Guillou S."/>
            <person name="Cros-Aarteil S."/>
            <person name="Calhoun S."/>
            <person name="Haridas S."/>
            <person name="Kuo A."/>
            <person name="Mondo S."/>
            <person name="Pangilinan J."/>
            <person name="Riley R."/>
            <person name="LaButti K."/>
            <person name="Andreopoulos B."/>
            <person name="Lipzen A."/>
            <person name="Chen C."/>
            <person name="Yan M."/>
            <person name="Daum C."/>
            <person name="Ng V."/>
            <person name="Clum A."/>
            <person name="Steindorff A."/>
            <person name="Ohm R.A."/>
            <person name="Martin F."/>
            <person name="Silar P."/>
            <person name="Natvig D.O."/>
            <person name="Lalanne C."/>
            <person name="Gautier V."/>
            <person name="Ament-Velasquez S.L."/>
            <person name="Kruys A."/>
            <person name="Hutchinson M.I."/>
            <person name="Powell A.J."/>
            <person name="Barry K."/>
            <person name="Miller A.N."/>
            <person name="Grigoriev I.V."/>
            <person name="Debuchy R."/>
            <person name="Gladieux P."/>
            <person name="Hiltunen Thoren M."/>
            <person name="Johannesson H."/>
        </authorList>
    </citation>
    <scope>NUCLEOTIDE SEQUENCE</scope>
    <source>
        <strain evidence="4">CBS 103.79</strain>
    </source>
</reference>
<evidence type="ECO:0000256" key="2">
    <source>
        <dbReference type="SAM" id="SignalP"/>
    </source>
</evidence>
<protein>
    <submittedName>
        <fullName evidence="4">U-box domain-protein 33</fullName>
    </submittedName>
</protein>
<dbReference type="InterPro" id="IPR000719">
    <property type="entry name" value="Prot_kinase_dom"/>
</dbReference>
<dbReference type="Gene3D" id="1.10.510.10">
    <property type="entry name" value="Transferase(Phosphotransferase) domain 1"/>
    <property type="match status" value="1"/>
</dbReference>
<dbReference type="InterPro" id="IPR011009">
    <property type="entry name" value="Kinase-like_dom_sf"/>
</dbReference>
<evidence type="ECO:0000313" key="5">
    <source>
        <dbReference type="Proteomes" id="UP001303889"/>
    </source>
</evidence>
<dbReference type="PANTHER" id="PTHR44329:SF289">
    <property type="entry name" value="SERINE_THREONINE-PROTEIN KINASE VIK"/>
    <property type="match status" value="1"/>
</dbReference>
<dbReference type="PANTHER" id="PTHR44329">
    <property type="entry name" value="SERINE/THREONINE-PROTEIN KINASE TNNI3K-RELATED"/>
    <property type="match status" value="1"/>
</dbReference>